<gene>
    <name evidence="5" type="ORF">DFP98_101107</name>
</gene>
<dbReference type="InterPro" id="IPR008995">
    <property type="entry name" value="Mo/tungstate-bd_C_term_dom"/>
</dbReference>
<keyword evidence="3 5" id="KW-0067">ATP-binding</keyword>
<dbReference type="InterPro" id="IPR003439">
    <property type="entry name" value="ABC_transporter-like_ATP-bd"/>
</dbReference>
<protein>
    <submittedName>
        <fullName evidence="5">Iron(III) transport system ATP-binding protein</fullName>
    </submittedName>
</protein>
<evidence type="ECO:0000313" key="5">
    <source>
        <dbReference type="EMBL" id="RED89136.1"/>
    </source>
</evidence>
<dbReference type="SUPFAM" id="SSF52540">
    <property type="entry name" value="P-loop containing nucleoside triphosphate hydrolases"/>
    <property type="match status" value="1"/>
</dbReference>
<dbReference type="SUPFAM" id="SSF50331">
    <property type="entry name" value="MOP-like"/>
    <property type="match status" value="1"/>
</dbReference>
<reference evidence="5 6" key="1">
    <citation type="submission" date="2018-07" db="EMBL/GenBank/DDBJ databases">
        <title>Genomic Encyclopedia of Type Strains, Phase III (KMG-III): the genomes of soil and plant-associated and newly described type strains.</title>
        <authorList>
            <person name="Whitman W."/>
        </authorList>
    </citation>
    <scope>NUCLEOTIDE SEQUENCE [LARGE SCALE GENOMIC DNA]</scope>
    <source>
        <strain evidence="5 6">CECT 7287</strain>
    </source>
</reference>
<dbReference type="GO" id="GO:0005524">
    <property type="term" value="F:ATP binding"/>
    <property type="evidence" value="ECO:0007669"/>
    <property type="project" value="UniProtKB-KW"/>
</dbReference>
<name>A0A3D9KSV2_9BACL</name>
<evidence type="ECO:0000256" key="1">
    <source>
        <dbReference type="ARBA" id="ARBA00022448"/>
    </source>
</evidence>
<dbReference type="GO" id="GO:0016887">
    <property type="term" value="F:ATP hydrolysis activity"/>
    <property type="evidence" value="ECO:0007669"/>
    <property type="project" value="InterPro"/>
</dbReference>
<dbReference type="GO" id="GO:0043190">
    <property type="term" value="C:ATP-binding cassette (ABC) transporter complex"/>
    <property type="evidence" value="ECO:0007669"/>
    <property type="project" value="InterPro"/>
</dbReference>
<dbReference type="PROSITE" id="PS50893">
    <property type="entry name" value="ABC_TRANSPORTER_2"/>
    <property type="match status" value="1"/>
</dbReference>
<dbReference type="Proteomes" id="UP000256977">
    <property type="component" value="Unassembled WGS sequence"/>
</dbReference>
<dbReference type="InterPro" id="IPR050093">
    <property type="entry name" value="ABC_SmlMolc_Importer"/>
</dbReference>
<keyword evidence="6" id="KW-1185">Reference proteome</keyword>
<comment type="caution">
    <text evidence="5">The sequence shown here is derived from an EMBL/GenBank/DDBJ whole genome shotgun (WGS) entry which is preliminary data.</text>
</comment>
<dbReference type="SMART" id="SM00382">
    <property type="entry name" value="AAA"/>
    <property type="match status" value="1"/>
</dbReference>
<dbReference type="OrthoDB" id="9802264at2"/>
<dbReference type="InterPro" id="IPR027417">
    <property type="entry name" value="P-loop_NTPase"/>
</dbReference>
<evidence type="ECO:0000259" key="4">
    <source>
        <dbReference type="PROSITE" id="PS50893"/>
    </source>
</evidence>
<evidence type="ECO:0000313" key="6">
    <source>
        <dbReference type="Proteomes" id="UP000256977"/>
    </source>
</evidence>
<sequence>MSHSVTFRNLTKKYGDNTAVDGIDFSIKEGEFFTILGPSGCGKTTLLRMIAGFNSIEDGQILFDDRVMNEIPAYQRNIGMVFQNYAIFPHMTIQKNVAYGLKARKLPKAEIADRVGDMLKLMHIEKYRDRDPSQLSGGQQQRVALARALVIHPTILLMDEPLSNLDAKLRIDMRIAIKKIQKDLNITTIYVTHDQEEALAMSDRIAVMNAGIVEQIGTPQEIYSKPATAFVAGFIGTTNFLDGTLIAVDGSATTGTAEPGKPVAVDIKGVGTIPVGARKSTTGDVRLAVRPEDIHLTEPGEGEPQGRVALVTFLGDYISYEIELGGGQTVEVNEYAKDTAVLRAVGDRVGVRFNLGKLHLYRHGEGEAIV</sequence>
<dbReference type="PANTHER" id="PTHR42781:SF4">
    <property type="entry name" value="SPERMIDINE_PUTRESCINE IMPORT ATP-BINDING PROTEIN POTA"/>
    <property type="match status" value="1"/>
</dbReference>
<keyword evidence="2" id="KW-0547">Nucleotide-binding</keyword>
<dbReference type="InterPro" id="IPR013611">
    <property type="entry name" value="Transp-assoc_OB_typ2"/>
</dbReference>
<evidence type="ECO:0000256" key="3">
    <source>
        <dbReference type="ARBA" id="ARBA00022840"/>
    </source>
</evidence>
<dbReference type="InterPro" id="IPR017871">
    <property type="entry name" value="ABC_transporter-like_CS"/>
</dbReference>
<dbReference type="Gene3D" id="2.40.50.100">
    <property type="match status" value="1"/>
</dbReference>
<dbReference type="InterPro" id="IPR012340">
    <property type="entry name" value="NA-bd_OB-fold"/>
</dbReference>
<dbReference type="FunFam" id="3.40.50.300:FF:000042">
    <property type="entry name" value="Maltose/maltodextrin ABC transporter, ATP-binding protein"/>
    <property type="match status" value="1"/>
</dbReference>
<dbReference type="Gene3D" id="2.40.50.140">
    <property type="entry name" value="Nucleic acid-binding proteins"/>
    <property type="match status" value="1"/>
</dbReference>
<dbReference type="InterPro" id="IPR003593">
    <property type="entry name" value="AAA+_ATPase"/>
</dbReference>
<organism evidence="5 6">
    <name type="scientific">Cohnella phaseoli</name>
    <dbReference type="NCBI Taxonomy" id="456490"/>
    <lineage>
        <taxon>Bacteria</taxon>
        <taxon>Bacillati</taxon>
        <taxon>Bacillota</taxon>
        <taxon>Bacilli</taxon>
        <taxon>Bacillales</taxon>
        <taxon>Paenibacillaceae</taxon>
        <taxon>Cohnella</taxon>
    </lineage>
</organism>
<accession>A0A3D9KSV2</accession>
<dbReference type="PANTHER" id="PTHR42781">
    <property type="entry name" value="SPERMIDINE/PUTRESCINE IMPORT ATP-BINDING PROTEIN POTA"/>
    <property type="match status" value="1"/>
</dbReference>
<dbReference type="Pfam" id="PF08402">
    <property type="entry name" value="TOBE_2"/>
    <property type="match status" value="1"/>
</dbReference>
<proteinExistence type="predicted"/>
<keyword evidence="1" id="KW-0813">Transport</keyword>
<dbReference type="AlphaFoldDB" id="A0A3D9KSV2"/>
<dbReference type="Pfam" id="PF00005">
    <property type="entry name" value="ABC_tran"/>
    <property type="match status" value="1"/>
</dbReference>
<dbReference type="Gene3D" id="3.40.50.300">
    <property type="entry name" value="P-loop containing nucleotide triphosphate hydrolases"/>
    <property type="match status" value="1"/>
</dbReference>
<dbReference type="RefSeq" id="WP_116058599.1">
    <property type="nucleotide sequence ID" value="NZ_QRDZ01000001.1"/>
</dbReference>
<evidence type="ECO:0000256" key="2">
    <source>
        <dbReference type="ARBA" id="ARBA00022741"/>
    </source>
</evidence>
<dbReference type="GO" id="GO:0140359">
    <property type="term" value="F:ABC-type transporter activity"/>
    <property type="evidence" value="ECO:0007669"/>
    <property type="project" value="UniProtKB-ARBA"/>
</dbReference>
<feature type="domain" description="ABC transporter" evidence="4">
    <location>
        <begin position="5"/>
        <end position="235"/>
    </location>
</feature>
<dbReference type="PROSITE" id="PS00211">
    <property type="entry name" value="ABC_TRANSPORTER_1"/>
    <property type="match status" value="1"/>
</dbReference>
<dbReference type="EMBL" id="QRDZ01000001">
    <property type="protein sequence ID" value="RED89136.1"/>
    <property type="molecule type" value="Genomic_DNA"/>
</dbReference>